<evidence type="ECO:0000313" key="2">
    <source>
        <dbReference type="EMBL" id="CDF83724.1"/>
    </source>
</evidence>
<dbReference type="EMBL" id="HG322950">
    <property type="protein sequence ID" value="CDF83724.1"/>
    <property type="molecule type" value="Genomic_DNA"/>
</dbReference>
<evidence type="ECO:0000256" key="1">
    <source>
        <dbReference type="SAM" id="MobiDB-lite"/>
    </source>
</evidence>
<accession>A0A024HGF7</accession>
<keyword evidence="3" id="KW-1185">Reference proteome</keyword>
<dbReference type="Proteomes" id="UP000025241">
    <property type="component" value="Chromosome I"/>
</dbReference>
<proteinExistence type="predicted"/>
<protein>
    <submittedName>
        <fullName evidence="2">Uncharacterized protein</fullName>
    </submittedName>
</protein>
<sequence>MPAIRAHGALLQESNANDQRTPSPAMASAVNTESL</sequence>
<name>A0A024HGF7_PSEKB</name>
<feature type="region of interest" description="Disordered" evidence="1">
    <location>
        <begin position="1"/>
        <end position="35"/>
    </location>
</feature>
<dbReference type="KEGG" id="pkc:PKB_2377"/>
<reference evidence="2 3" key="2">
    <citation type="submission" date="2014-05" db="EMBL/GenBank/DDBJ databases">
        <title>Genome sequence of the 3-chlorobenzoate degrading bacterium Pseudomonas knackmussii B13 shows multiple evidence for horizontal gene transfer.</title>
        <authorList>
            <person name="Miyazaki R."/>
            <person name="Bertelli C."/>
            <person name="Falquet L."/>
            <person name="Robinson-Rechavi M."/>
            <person name="Gharib W."/>
            <person name="Roy S."/>
            <person name="Van der Meer J.R."/>
        </authorList>
    </citation>
    <scope>NUCLEOTIDE SEQUENCE [LARGE SCALE GENOMIC DNA]</scope>
    <source>
        <strain evidence="2 3">B13</strain>
    </source>
</reference>
<gene>
    <name evidence="2" type="ORF">PKB_2377</name>
</gene>
<feature type="compositionally biased region" description="Polar residues" evidence="1">
    <location>
        <begin position="12"/>
        <end position="22"/>
    </location>
</feature>
<organism evidence="2 3">
    <name type="scientific">Pseudomonas knackmussii (strain DSM 6978 / CCUG 54928 / LMG 23759 / B13)</name>
    <dbReference type="NCBI Taxonomy" id="1301098"/>
    <lineage>
        <taxon>Bacteria</taxon>
        <taxon>Pseudomonadati</taxon>
        <taxon>Pseudomonadota</taxon>
        <taxon>Gammaproteobacteria</taxon>
        <taxon>Pseudomonadales</taxon>
        <taxon>Pseudomonadaceae</taxon>
        <taxon>Pseudomonas</taxon>
    </lineage>
</organism>
<reference evidence="2 3" key="1">
    <citation type="submission" date="2013-03" db="EMBL/GenBank/DDBJ databases">
        <authorList>
            <person name="Linke B."/>
        </authorList>
    </citation>
    <scope>NUCLEOTIDE SEQUENCE [LARGE SCALE GENOMIC DNA]</scope>
    <source>
        <strain evidence="2 3">B13</strain>
    </source>
</reference>
<evidence type="ECO:0000313" key="3">
    <source>
        <dbReference type="Proteomes" id="UP000025241"/>
    </source>
</evidence>
<dbReference type="AlphaFoldDB" id="A0A024HGF7"/>
<dbReference type="HOGENOM" id="CLU_3366666_0_0_6"/>